<proteinExistence type="predicted"/>
<sequence length="128" mass="14276">MSIRDIKARARRDLHNGMKVAASFYETPAAVPRPVSVRVHTKFNQQEGDLKGTNLNFAEKEAEKPKLLFFREEVAMPPRNGLVIISLTEGYRLGQADPPDGLSIKVHVTVMKPEEIAAMPNLVLPEDL</sequence>
<dbReference type="Proteomes" id="UP000248975">
    <property type="component" value="Unassembled WGS sequence"/>
</dbReference>
<protein>
    <submittedName>
        <fullName evidence="1">Uncharacterized protein</fullName>
    </submittedName>
</protein>
<evidence type="ECO:0000313" key="2">
    <source>
        <dbReference type="Proteomes" id="UP000248975"/>
    </source>
</evidence>
<accession>A0A2W5S0L2</accession>
<comment type="caution">
    <text evidence="1">The sequence shown here is derived from an EMBL/GenBank/DDBJ whole genome shotgun (WGS) entry which is preliminary data.</text>
</comment>
<dbReference type="AlphaFoldDB" id="A0A2W5S0L2"/>
<evidence type="ECO:0000313" key="1">
    <source>
        <dbReference type="EMBL" id="PZQ95199.1"/>
    </source>
</evidence>
<dbReference type="EMBL" id="QFQS01000009">
    <property type="protein sequence ID" value="PZQ95199.1"/>
    <property type="molecule type" value="Genomic_DNA"/>
</dbReference>
<gene>
    <name evidence="1" type="ORF">DI533_20320</name>
</gene>
<organism evidence="1 2">
    <name type="scientific">Cereibacter sphaeroides</name>
    <name type="common">Rhodobacter sphaeroides</name>
    <dbReference type="NCBI Taxonomy" id="1063"/>
    <lineage>
        <taxon>Bacteria</taxon>
        <taxon>Pseudomonadati</taxon>
        <taxon>Pseudomonadota</taxon>
        <taxon>Alphaproteobacteria</taxon>
        <taxon>Rhodobacterales</taxon>
        <taxon>Paracoccaceae</taxon>
        <taxon>Cereibacter</taxon>
    </lineage>
</organism>
<name>A0A2W5S0L2_CERSP</name>
<reference evidence="1 2" key="1">
    <citation type="submission" date="2017-08" db="EMBL/GenBank/DDBJ databases">
        <title>Infants hospitalized years apart are colonized by the same room-sourced microbial strains.</title>
        <authorList>
            <person name="Brooks B."/>
            <person name="Olm M.R."/>
            <person name="Firek B.A."/>
            <person name="Baker R."/>
            <person name="Thomas B.C."/>
            <person name="Morowitz M.J."/>
            <person name="Banfield J.F."/>
        </authorList>
    </citation>
    <scope>NUCLEOTIDE SEQUENCE [LARGE SCALE GENOMIC DNA]</scope>
    <source>
        <strain evidence="1">S2_003_000_R2_11</strain>
    </source>
</reference>